<gene>
    <name evidence="4" type="ORF">MPH_13687</name>
</gene>
<name>K2R8S8_MACPH</name>
<feature type="domain" description="CCHC-type" evidence="3">
    <location>
        <begin position="174"/>
        <end position="187"/>
    </location>
</feature>
<protein>
    <submittedName>
        <fullName evidence="4">Zinc finger CCHC-type protein</fullName>
    </submittedName>
</protein>
<evidence type="ECO:0000259" key="3">
    <source>
        <dbReference type="PROSITE" id="PS50158"/>
    </source>
</evidence>
<dbReference type="Proteomes" id="UP000007129">
    <property type="component" value="Unassembled WGS sequence"/>
</dbReference>
<feature type="compositionally biased region" description="Basic residues" evidence="2">
    <location>
        <begin position="289"/>
        <end position="298"/>
    </location>
</feature>
<dbReference type="VEuPathDB" id="FungiDB:MPH_13687"/>
<comment type="caution">
    <text evidence="4">The sequence shown here is derived from an EMBL/GenBank/DDBJ whole genome shotgun (WGS) entry which is preliminary data.</text>
</comment>
<dbReference type="HOGENOM" id="CLU_031560_6_0_1"/>
<feature type="compositionally biased region" description="Polar residues" evidence="2">
    <location>
        <begin position="337"/>
        <end position="358"/>
    </location>
</feature>
<dbReference type="STRING" id="1126212.K2R8S8"/>
<evidence type="ECO:0000313" key="4">
    <source>
        <dbReference type="EMBL" id="EKG09292.1"/>
    </source>
</evidence>
<dbReference type="InParanoid" id="K2R8S8"/>
<evidence type="ECO:0000313" key="5">
    <source>
        <dbReference type="Proteomes" id="UP000007129"/>
    </source>
</evidence>
<dbReference type="InterPro" id="IPR001878">
    <property type="entry name" value="Znf_CCHC"/>
</dbReference>
<organism evidence="4 5">
    <name type="scientific">Macrophomina phaseolina (strain MS6)</name>
    <name type="common">Charcoal rot fungus</name>
    <dbReference type="NCBI Taxonomy" id="1126212"/>
    <lineage>
        <taxon>Eukaryota</taxon>
        <taxon>Fungi</taxon>
        <taxon>Dikarya</taxon>
        <taxon>Ascomycota</taxon>
        <taxon>Pezizomycotina</taxon>
        <taxon>Dothideomycetes</taxon>
        <taxon>Dothideomycetes incertae sedis</taxon>
        <taxon>Botryosphaeriales</taxon>
        <taxon>Botryosphaeriaceae</taxon>
        <taxon>Macrophomina</taxon>
    </lineage>
</organism>
<feature type="region of interest" description="Disordered" evidence="2">
    <location>
        <begin position="334"/>
        <end position="358"/>
    </location>
</feature>
<sequence>MISHLRLQSPTHLKERINRALKSQTDPEVNRIQVVAAKQLRSGDIAAYTRNQQEKDTLQESVHDWVETFGGSARIVTQTYGVIVHGVHTKSIDPSDMENAIKLLQAENKPLLPSAEIRYVGWLTKASTNKRASSLVVEFSRPEDANAAITGGMVWQAEMLSCELYDRTCKVKQCFNCQKYGHIGAQCQAPQACGYCAGQHSSKECGQKEDPNAERKCAVCKRSYTAWSAVCPERKKEKDRVEQAKAMRPFLHPENISKRPPASMQALTQTAQLTEQTTNQIPAAPAMRLTRKRGRPRSLHAEPEDAVPRSQRQEEIDNLIRTSQQLREEALAMSGRQIANTQQSNTQPPSNEITMLND</sequence>
<dbReference type="EMBL" id="AHHD01000714">
    <property type="protein sequence ID" value="EKG09292.1"/>
    <property type="molecule type" value="Genomic_DNA"/>
</dbReference>
<dbReference type="eggNOG" id="ENOG502SCIP">
    <property type="taxonomic scope" value="Eukaryota"/>
</dbReference>
<evidence type="ECO:0000256" key="2">
    <source>
        <dbReference type="SAM" id="MobiDB-lite"/>
    </source>
</evidence>
<evidence type="ECO:0000256" key="1">
    <source>
        <dbReference type="PROSITE-ProRule" id="PRU00047"/>
    </source>
</evidence>
<feature type="region of interest" description="Disordered" evidence="2">
    <location>
        <begin position="283"/>
        <end position="315"/>
    </location>
</feature>
<proteinExistence type="predicted"/>
<reference evidence="4 5" key="1">
    <citation type="journal article" date="2012" name="BMC Genomics">
        <title>Tools to kill: Genome of one of the most destructive plant pathogenic fungi Macrophomina phaseolina.</title>
        <authorList>
            <person name="Islam M.S."/>
            <person name="Haque M.S."/>
            <person name="Islam M.M."/>
            <person name="Emdad E.M."/>
            <person name="Halim A."/>
            <person name="Hossen Q.M.M."/>
            <person name="Hossain M.Z."/>
            <person name="Ahmed B."/>
            <person name="Rahim S."/>
            <person name="Rahman M.S."/>
            <person name="Alam M.M."/>
            <person name="Hou S."/>
            <person name="Wan X."/>
            <person name="Saito J.A."/>
            <person name="Alam M."/>
        </authorList>
    </citation>
    <scope>NUCLEOTIDE SEQUENCE [LARGE SCALE GENOMIC DNA]</scope>
    <source>
        <strain evidence="4 5">MS6</strain>
    </source>
</reference>
<dbReference type="GO" id="GO:0003676">
    <property type="term" value="F:nucleic acid binding"/>
    <property type="evidence" value="ECO:0007669"/>
    <property type="project" value="InterPro"/>
</dbReference>
<keyword evidence="1" id="KW-0479">Metal-binding</keyword>
<dbReference type="GO" id="GO:0008270">
    <property type="term" value="F:zinc ion binding"/>
    <property type="evidence" value="ECO:0007669"/>
    <property type="project" value="UniProtKB-KW"/>
</dbReference>
<dbReference type="PROSITE" id="PS50158">
    <property type="entry name" value="ZF_CCHC"/>
    <property type="match status" value="1"/>
</dbReference>
<dbReference type="AlphaFoldDB" id="K2R8S8"/>
<accession>K2R8S8</accession>
<feature type="compositionally biased region" description="Basic and acidic residues" evidence="2">
    <location>
        <begin position="299"/>
        <end position="315"/>
    </location>
</feature>
<keyword evidence="1" id="KW-0862">Zinc</keyword>
<dbReference type="OrthoDB" id="3856898at2759"/>
<keyword evidence="1" id="KW-0863">Zinc-finger</keyword>